<keyword evidence="3" id="KW-1185">Reference proteome</keyword>
<organism evidence="2 3">
    <name type="scientific">Aristolochia fimbriata</name>
    <name type="common">White veined hardy Dutchman's pipe vine</name>
    <dbReference type="NCBI Taxonomy" id="158543"/>
    <lineage>
        <taxon>Eukaryota</taxon>
        <taxon>Viridiplantae</taxon>
        <taxon>Streptophyta</taxon>
        <taxon>Embryophyta</taxon>
        <taxon>Tracheophyta</taxon>
        <taxon>Spermatophyta</taxon>
        <taxon>Magnoliopsida</taxon>
        <taxon>Magnoliidae</taxon>
        <taxon>Piperales</taxon>
        <taxon>Aristolochiaceae</taxon>
        <taxon>Aristolochia</taxon>
    </lineage>
</organism>
<accession>A0AAV7EWP2</accession>
<dbReference type="AlphaFoldDB" id="A0AAV7EWP2"/>
<protein>
    <submittedName>
        <fullName evidence="2">Uncharacterized protein</fullName>
    </submittedName>
</protein>
<feature type="region of interest" description="Disordered" evidence="1">
    <location>
        <begin position="205"/>
        <end position="228"/>
    </location>
</feature>
<evidence type="ECO:0000313" key="3">
    <source>
        <dbReference type="Proteomes" id="UP000825729"/>
    </source>
</evidence>
<reference evidence="2 3" key="1">
    <citation type="submission" date="2021-07" db="EMBL/GenBank/DDBJ databases">
        <title>The Aristolochia fimbriata genome: insights into angiosperm evolution, floral development and chemical biosynthesis.</title>
        <authorList>
            <person name="Jiao Y."/>
        </authorList>
    </citation>
    <scope>NUCLEOTIDE SEQUENCE [LARGE SCALE GENOMIC DNA]</scope>
    <source>
        <strain evidence="2">IBCAS-2021</strain>
        <tissue evidence="2">Leaf</tissue>
    </source>
</reference>
<name>A0AAV7EWP2_ARIFI</name>
<proteinExistence type="predicted"/>
<gene>
    <name evidence="2" type="ORF">H6P81_005873</name>
</gene>
<comment type="caution">
    <text evidence="2">The sequence shown here is derived from an EMBL/GenBank/DDBJ whole genome shotgun (WGS) entry which is preliminary data.</text>
</comment>
<dbReference type="EMBL" id="JAINDJ010000003">
    <property type="protein sequence ID" value="KAG9452969.1"/>
    <property type="molecule type" value="Genomic_DNA"/>
</dbReference>
<feature type="compositionally biased region" description="Acidic residues" evidence="1">
    <location>
        <begin position="213"/>
        <end position="228"/>
    </location>
</feature>
<evidence type="ECO:0000313" key="2">
    <source>
        <dbReference type="EMBL" id="KAG9452969.1"/>
    </source>
</evidence>
<evidence type="ECO:0000256" key="1">
    <source>
        <dbReference type="SAM" id="MobiDB-lite"/>
    </source>
</evidence>
<sequence length="240" mass="27909">MARTERVSKRPAPPRYNRFKFVSMEASNRYKKLKKKKMCCSERGFMLQEPHYDFTLLIRQRGWKRFCEQPGPTTIFMVREFYTNIMKRRTTSAWCTSAKGICDQRLEYGHTSYVRLLSNTHFTRSQSIGHTCCMLFFTGQHMNVGLTIQCAMMYTSETIGRSLYFPSLIMTLCKATDIPTRSFERVIQWGVHHYPEVMHSFPPYHSPSANIGAEDEEIAKEDTDDEADQGAYEETVKLGS</sequence>
<dbReference type="Proteomes" id="UP000825729">
    <property type="component" value="Unassembled WGS sequence"/>
</dbReference>